<organism evidence="2 3">
    <name type="scientific">Ganoderma sinense ZZ0214-1</name>
    <dbReference type="NCBI Taxonomy" id="1077348"/>
    <lineage>
        <taxon>Eukaryota</taxon>
        <taxon>Fungi</taxon>
        <taxon>Dikarya</taxon>
        <taxon>Basidiomycota</taxon>
        <taxon>Agaricomycotina</taxon>
        <taxon>Agaricomycetes</taxon>
        <taxon>Polyporales</taxon>
        <taxon>Polyporaceae</taxon>
        <taxon>Ganoderma</taxon>
    </lineage>
</organism>
<protein>
    <submittedName>
        <fullName evidence="2">Uncharacterized protein</fullName>
    </submittedName>
</protein>
<name>A0A2G8SG49_9APHY</name>
<feature type="compositionally biased region" description="Basic and acidic residues" evidence="1">
    <location>
        <begin position="12"/>
        <end position="28"/>
    </location>
</feature>
<dbReference type="Proteomes" id="UP000230002">
    <property type="component" value="Unassembled WGS sequence"/>
</dbReference>
<dbReference type="EMBL" id="AYKW01000009">
    <property type="protein sequence ID" value="PIL32750.1"/>
    <property type="molecule type" value="Genomic_DNA"/>
</dbReference>
<feature type="region of interest" description="Disordered" evidence="1">
    <location>
        <begin position="1"/>
        <end position="70"/>
    </location>
</feature>
<evidence type="ECO:0000313" key="3">
    <source>
        <dbReference type="Proteomes" id="UP000230002"/>
    </source>
</evidence>
<sequence>MVTPALPSPRSLPKEMRSTLDSILERRSGPPTQRGASSIRRPSVPVIEDRAEDDEDVEVPHAPSTTHSAAADKNNFRLDLDFENLRFSCGDVLSAMNAAGESALARRSAVVRNRAAEDSFARTTSRPQSPWESDYVMVSNMMSLDEEDDDAGDGFLVNVDSGLELARPRPQSPLGRAPQAWRHAMYISKLVWPAQEFQTIKNVYRNKPLPPVIPPPKSRWAEAAMLVRKLSLKRS</sequence>
<reference evidence="2 3" key="1">
    <citation type="journal article" date="2015" name="Sci. Rep.">
        <title>Chromosome-level genome map provides insights into diverse defense mechanisms in the medicinal fungus Ganoderma sinense.</title>
        <authorList>
            <person name="Zhu Y."/>
            <person name="Xu J."/>
            <person name="Sun C."/>
            <person name="Zhou S."/>
            <person name="Xu H."/>
            <person name="Nelson D.R."/>
            <person name="Qian J."/>
            <person name="Song J."/>
            <person name="Luo H."/>
            <person name="Xiang L."/>
            <person name="Li Y."/>
            <person name="Xu Z."/>
            <person name="Ji A."/>
            <person name="Wang L."/>
            <person name="Lu S."/>
            <person name="Hayward A."/>
            <person name="Sun W."/>
            <person name="Li X."/>
            <person name="Schwartz D.C."/>
            <person name="Wang Y."/>
            <person name="Chen S."/>
        </authorList>
    </citation>
    <scope>NUCLEOTIDE SEQUENCE [LARGE SCALE GENOMIC DNA]</scope>
    <source>
        <strain evidence="2 3">ZZ0214-1</strain>
    </source>
</reference>
<keyword evidence="3" id="KW-1185">Reference proteome</keyword>
<evidence type="ECO:0000313" key="2">
    <source>
        <dbReference type="EMBL" id="PIL32750.1"/>
    </source>
</evidence>
<accession>A0A2G8SG49</accession>
<gene>
    <name evidence="2" type="ORF">GSI_04865</name>
</gene>
<dbReference type="OrthoDB" id="2751174at2759"/>
<dbReference type="AlphaFoldDB" id="A0A2G8SG49"/>
<proteinExistence type="predicted"/>
<comment type="caution">
    <text evidence="2">The sequence shown here is derived from an EMBL/GenBank/DDBJ whole genome shotgun (WGS) entry which is preliminary data.</text>
</comment>
<evidence type="ECO:0000256" key="1">
    <source>
        <dbReference type="SAM" id="MobiDB-lite"/>
    </source>
</evidence>